<dbReference type="AlphaFoldDB" id="B0VI52"/>
<evidence type="ECO:0000313" key="3">
    <source>
        <dbReference type="Proteomes" id="UP000002019"/>
    </source>
</evidence>
<dbReference type="InterPro" id="IPR050397">
    <property type="entry name" value="Env_Response_Regulators"/>
</dbReference>
<dbReference type="KEGG" id="caci:CLOAM1166"/>
<sequence length="161" mass="18728">MLKDIFAWMKTIWKKPDKYADLKKFPVLSELSSFELYLLNNFLHKRNFNRGELLYDKDHPLEVIYFIFSGEVEVTGPTYPKGRYVIRELQILGLIDMFKEETRSSSATALTEVTAYAVSRYDLSDLFRQNPNLGVKMLTAFCQTLSNYIFNISSPESAKEL</sequence>
<dbReference type="InterPro" id="IPR000595">
    <property type="entry name" value="cNMP-bd_dom"/>
</dbReference>
<dbReference type="STRING" id="459349.CLOAM1166"/>
<organism evidence="2 3">
    <name type="scientific">Cloacimonas acidaminovorans (strain Evry)</name>
    <dbReference type="NCBI Taxonomy" id="459349"/>
    <lineage>
        <taxon>Bacteria</taxon>
        <taxon>Pseudomonadati</taxon>
        <taxon>Candidatus Cloacimonadota</taxon>
        <taxon>Candidatus Cloacimonadia</taxon>
        <taxon>Candidatus Cloacimonadales</taxon>
        <taxon>Candidatus Cloacimonadaceae</taxon>
        <taxon>Candidatus Cloacimonas</taxon>
    </lineage>
</organism>
<dbReference type="InterPro" id="IPR014710">
    <property type="entry name" value="RmlC-like_jellyroll"/>
</dbReference>
<reference evidence="2 3" key="1">
    <citation type="journal article" date="2008" name="J. Bacteriol.">
        <title>'Candidatus Cloacamonas acidaminovorans': genome sequence reconstruction provides a first glimpse of a new bacterial division.</title>
        <authorList>
            <person name="Pelletier E."/>
            <person name="Kreimeyer A."/>
            <person name="Bocs S."/>
            <person name="Rouy Z."/>
            <person name="Gyapay G."/>
            <person name="Chouari R."/>
            <person name="Riviere D."/>
            <person name="Ganesan A."/>
            <person name="Daegelen P."/>
            <person name="Sghir A."/>
            <person name="Cohen G.N."/>
            <person name="Medigue C."/>
            <person name="Weissenbach J."/>
            <person name="Le Paslier D."/>
        </authorList>
    </citation>
    <scope>NUCLEOTIDE SEQUENCE [LARGE SCALE GENOMIC DNA]</scope>
    <source>
        <strain evidence="3">Evry</strain>
    </source>
</reference>
<dbReference type="RefSeq" id="WP_015424886.1">
    <property type="nucleotide sequence ID" value="NC_020449.1"/>
</dbReference>
<dbReference type="SUPFAM" id="SSF51206">
    <property type="entry name" value="cAMP-binding domain-like"/>
    <property type="match status" value="1"/>
</dbReference>
<evidence type="ECO:0000313" key="2">
    <source>
        <dbReference type="EMBL" id="CAO81028.1"/>
    </source>
</evidence>
<dbReference type="PANTHER" id="PTHR24567:SF74">
    <property type="entry name" value="HTH-TYPE TRANSCRIPTIONAL REGULATOR ARCR"/>
    <property type="match status" value="1"/>
</dbReference>
<dbReference type="GO" id="GO:0005829">
    <property type="term" value="C:cytosol"/>
    <property type="evidence" value="ECO:0007669"/>
    <property type="project" value="TreeGrafter"/>
</dbReference>
<dbReference type="Proteomes" id="UP000002019">
    <property type="component" value="Chromosome"/>
</dbReference>
<dbReference type="Gene3D" id="2.60.120.10">
    <property type="entry name" value="Jelly Rolls"/>
    <property type="match status" value="1"/>
</dbReference>
<dbReference type="InterPro" id="IPR018490">
    <property type="entry name" value="cNMP-bd_dom_sf"/>
</dbReference>
<keyword evidence="3" id="KW-1185">Reference proteome</keyword>
<dbReference type="Pfam" id="PF00027">
    <property type="entry name" value="cNMP_binding"/>
    <property type="match status" value="1"/>
</dbReference>
<evidence type="ECO:0000259" key="1">
    <source>
        <dbReference type="PROSITE" id="PS50042"/>
    </source>
</evidence>
<name>B0VI52_CLOAI</name>
<proteinExistence type="predicted"/>
<dbReference type="EMBL" id="CU466930">
    <property type="protein sequence ID" value="CAO81028.1"/>
    <property type="molecule type" value="Genomic_DNA"/>
</dbReference>
<dbReference type="OrthoDB" id="9127033at2"/>
<dbReference type="GO" id="GO:0003700">
    <property type="term" value="F:DNA-binding transcription factor activity"/>
    <property type="evidence" value="ECO:0007669"/>
    <property type="project" value="TreeGrafter"/>
</dbReference>
<dbReference type="eggNOG" id="COG0664">
    <property type="taxonomic scope" value="Bacteria"/>
</dbReference>
<protein>
    <recommendedName>
        <fullName evidence="1">Cyclic nucleotide-binding domain-containing protein</fullName>
    </recommendedName>
</protein>
<gene>
    <name evidence="2" type="ordered locus">CLOAM1166</name>
</gene>
<accession>B0VI52</accession>
<feature type="domain" description="Cyclic nucleotide-binding" evidence="1">
    <location>
        <begin position="27"/>
        <end position="144"/>
    </location>
</feature>
<dbReference type="PROSITE" id="PS50042">
    <property type="entry name" value="CNMP_BINDING_3"/>
    <property type="match status" value="1"/>
</dbReference>
<dbReference type="PANTHER" id="PTHR24567">
    <property type="entry name" value="CRP FAMILY TRANSCRIPTIONAL REGULATORY PROTEIN"/>
    <property type="match status" value="1"/>
</dbReference>
<dbReference type="CDD" id="cd00038">
    <property type="entry name" value="CAP_ED"/>
    <property type="match status" value="1"/>
</dbReference>
<dbReference type="HOGENOM" id="CLU_1640804_0_0_0"/>